<dbReference type="EMBL" id="UINC01096292">
    <property type="protein sequence ID" value="SVC53058.1"/>
    <property type="molecule type" value="Genomic_DNA"/>
</dbReference>
<evidence type="ECO:0000313" key="1">
    <source>
        <dbReference type="EMBL" id="SVC53058.1"/>
    </source>
</evidence>
<accession>A0A382MXK3</accession>
<name>A0A382MXK3_9ZZZZ</name>
<organism evidence="1">
    <name type="scientific">marine metagenome</name>
    <dbReference type="NCBI Taxonomy" id="408172"/>
    <lineage>
        <taxon>unclassified sequences</taxon>
        <taxon>metagenomes</taxon>
        <taxon>ecological metagenomes</taxon>
    </lineage>
</organism>
<reference evidence="1" key="1">
    <citation type="submission" date="2018-05" db="EMBL/GenBank/DDBJ databases">
        <authorList>
            <person name="Lanie J.A."/>
            <person name="Ng W.-L."/>
            <person name="Kazmierczak K.M."/>
            <person name="Andrzejewski T.M."/>
            <person name="Davidsen T.M."/>
            <person name="Wayne K.J."/>
            <person name="Tettelin H."/>
            <person name="Glass J.I."/>
            <person name="Rusch D."/>
            <person name="Podicherti R."/>
            <person name="Tsui H.-C.T."/>
            <person name="Winkler M.E."/>
        </authorList>
    </citation>
    <scope>NUCLEOTIDE SEQUENCE</scope>
</reference>
<protein>
    <submittedName>
        <fullName evidence="1">Uncharacterized protein</fullName>
    </submittedName>
</protein>
<sequence>MYSGIDLSLPKKASPKITKILKPMRNIHIHSLPIAAKYIEVETNIGVPRYRKYFSIIEYK</sequence>
<gene>
    <name evidence="1" type="ORF">METZ01_LOCUS305912</name>
</gene>
<proteinExistence type="predicted"/>
<dbReference type="AlphaFoldDB" id="A0A382MXK3"/>